<dbReference type="InterPro" id="IPR050196">
    <property type="entry name" value="Cytochrome_P450_Monoox"/>
</dbReference>
<evidence type="ECO:0000256" key="1">
    <source>
        <dbReference type="ARBA" id="ARBA00010617"/>
    </source>
</evidence>
<evidence type="ECO:0000313" key="10">
    <source>
        <dbReference type="EMBL" id="OHV37334.1"/>
    </source>
</evidence>
<dbReference type="InterPro" id="IPR017972">
    <property type="entry name" value="Cyt_P450_CS"/>
</dbReference>
<evidence type="ECO:0000256" key="4">
    <source>
        <dbReference type="ARBA" id="ARBA00023002"/>
    </source>
</evidence>
<evidence type="ECO:0000256" key="2">
    <source>
        <dbReference type="ARBA" id="ARBA00022617"/>
    </source>
</evidence>
<comment type="similarity">
    <text evidence="1 8">Belongs to the cytochrome P450 family.</text>
</comment>
<accession>A0A1S1QXZ9</accession>
<dbReference type="GO" id="GO:0005506">
    <property type="term" value="F:iron ion binding"/>
    <property type="evidence" value="ECO:0007669"/>
    <property type="project" value="InterPro"/>
</dbReference>
<dbReference type="RefSeq" id="WP_071061694.1">
    <property type="nucleotide sequence ID" value="NZ_MAXA01000113.1"/>
</dbReference>
<dbReference type="GO" id="GO:0016705">
    <property type="term" value="F:oxidoreductase activity, acting on paired donors, with incorporation or reduction of molecular oxygen"/>
    <property type="evidence" value="ECO:0007669"/>
    <property type="project" value="InterPro"/>
</dbReference>
<evidence type="ECO:0000256" key="6">
    <source>
        <dbReference type="ARBA" id="ARBA00023033"/>
    </source>
</evidence>
<dbReference type="InterPro" id="IPR036396">
    <property type="entry name" value="Cyt_P450_sf"/>
</dbReference>
<dbReference type="PRINTS" id="PR00385">
    <property type="entry name" value="P450"/>
</dbReference>
<name>A0A1S1QXZ9_9ACTN</name>
<evidence type="ECO:0000256" key="8">
    <source>
        <dbReference type="RuleBase" id="RU000461"/>
    </source>
</evidence>
<dbReference type="CDD" id="cd20620">
    <property type="entry name" value="CYP132-like"/>
    <property type="match status" value="1"/>
</dbReference>
<dbReference type="GO" id="GO:0020037">
    <property type="term" value="F:heme binding"/>
    <property type="evidence" value="ECO:0007669"/>
    <property type="project" value="InterPro"/>
</dbReference>
<evidence type="ECO:0000256" key="5">
    <source>
        <dbReference type="ARBA" id="ARBA00023004"/>
    </source>
</evidence>
<comment type="caution">
    <text evidence="10">The sequence shown here is derived from an EMBL/GenBank/DDBJ whole genome shotgun (WGS) entry which is preliminary data.</text>
</comment>
<dbReference type="AlphaFoldDB" id="A0A1S1QXZ9"/>
<dbReference type="PROSITE" id="PS00086">
    <property type="entry name" value="CYTOCHROME_P450"/>
    <property type="match status" value="1"/>
</dbReference>
<sequence>MSIDRLPTAGHTGAQAPGPGRATPAFLRELLADPLRLFTRLRTSYGPIVRVPVGRGGFHLVCGPDAVEQVLVGEQRAYAKGLRRRTMPPGEGIQPLSLLLGSGLLTSGGDLHRTRRRLIQPMFHRERIADYGTAISELSRATALGWADGSHREVHTDMSELTLAVVARTVFGVDVDSEVVRRVRRAVAANMRLSQLAVLPEAMRLQQHLPIGPLRAARDARDDLTAVVMEMIEQRRSLDAAGSDLLSTLLATRDADTGAPLDDTSIRDEALTILLAGHETTANAMTWAYHLLATNPQARDRMHTELDDVLNGRKPTTADLAELPYTRAVFSETLRLYPPAWILLRRTTRDVTLAGYHLPADTNVLLSQWVIHRDPTWWPAPEEFRPQRWLTPDPTRPKYAYFPFGGGTRQCIGNTFAEMEGALALAAISSIRTLTPTPGRPVTPIPRVTLRPQPLQMTAHPRTLHPTPAAHQPH</sequence>
<keyword evidence="4 8" id="KW-0560">Oxidoreductase</keyword>
<keyword evidence="5 7" id="KW-0408">Iron</keyword>
<evidence type="ECO:0000256" key="7">
    <source>
        <dbReference type="PIRSR" id="PIRSR602401-1"/>
    </source>
</evidence>
<dbReference type="PANTHER" id="PTHR24291:SF50">
    <property type="entry name" value="BIFUNCTIONAL ALBAFLAVENONE MONOOXYGENASE_TERPENE SYNTHASE"/>
    <property type="match status" value="1"/>
</dbReference>
<dbReference type="Gene3D" id="1.10.630.10">
    <property type="entry name" value="Cytochrome P450"/>
    <property type="match status" value="1"/>
</dbReference>
<feature type="binding site" description="axial binding residue" evidence="7">
    <location>
        <position position="411"/>
    </location>
    <ligand>
        <name>heme</name>
        <dbReference type="ChEBI" id="CHEBI:30413"/>
    </ligand>
    <ligandPart>
        <name>Fe</name>
        <dbReference type="ChEBI" id="CHEBI:18248"/>
    </ligandPart>
</feature>
<evidence type="ECO:0000256" key="9">
    <source>
        <dbReference type="SAM" id="MobiDB-lite"/>
    </source>
</evidence>
<comment type="cofactor">
    <cofactor evidence="7">
        <name>heme</name>
        <dbReference type="ChEBI" id="CHEBI:30413"/>
    </cofactor>
</comment>
<keyword evidence="3 7" id="KW-0479">Metal-binding</keyword>
<reference evidence="11" key="1">
    <citation type="submission" date="2016-07" db="EMBL/GenBank/DDBJ databases">
        <title>Frankia sp. NRRL B-16219 Genome sequencing.</title>
        <authorList>
            <person name="Ghodhbane-Gtari F."/>
            <person name="Swanson E."/>
            <person name="Gueddou A."/>
            <person name="Louati M."/>
            <person name="Nouioui I."/>
            <person name="Hezbri K."/>
            <person name="Abebe-Akele F."/>
            <person name="Simpson S."/>
            <person name="Morris K."/>
            <person name="Thomas K."/>
            <person name="Gtari M."/>
            <person name="Tisa L.S."/>
        </authorList>
    </citation>
    <scope>NUCLEOTIDE SEQUENCE [LARGE SCALE GENOMIC DNA]</scope>
    <source>
        <strain evidence="11">NRRL B-16219</strain>
    </source>
</reference>
<dbReference type="PRINTS" id="PR00463">
    <property type="entry name" value="EP450I"/>
</dbReference>
<protein>
    <submittedName>
        <fullName evidence="10">Cytochrome P450</fullName>
    </submittedName>
</protein>
<dbReference type="EMBL" id="MAXA01000113">
    <property type="protein sequence ID" value="OHV37334.1"/>
    <property type="molecule type" value="Genomic_DNA"/>
</dbReference>
<dbReference type="OrthoDB" id="4746309at2"/>
<proteinExistence type="inferred from homology"/>
<dbReference type="Proteomes" id="UP000179769">
    <property type="component" value="Unassembled WGS sequence"/>
</dbReference>
<dbReference type="InterPro" id="IPR001128">
    <property type="entry name" value="Cyt_P450"/>
</dbReference>
<dbReference type="GO" id="GO:0004497">
    <property type="term" value="F:monooxygenase activity"/>
    <property type="evidence" value="ECO:0007669"/>
    <property type="project" value="UniProtKB-KW"/>
</dbReference>
<dbReference type="InterPro" id="IPR002401">
    <property type="entry name" value="Cyt_P450_E_grp-I"/>
</dbReference>
<keyword evidence="6 8" id="KW-0503">Monooxygenase</keyword>
<keyword evidence="11" id="KW-1185">Reference proteome</keyword>
<organism evidence="10 11">
    <name type="scientific">Parafrankia soli</name>
    <dbReference type="NCBI Taxonomy" id="2599596"/>
    <lineage>
        <taxon>Bacteria</taxon>
        <taxon>Bacillati</taxon>
        <taxon>Actinomycetota</taxon>
        <taxon>Actinomycetes</taxon>
        <taxon>Frankiales</taxon>
        <taxon>Frankiaceae</taxon>
        <taxon>Parafrankia</taxon>
    </lineage>
</organism>
<dbReference type="PANTHER" id="PTHR24291">
    <property type="entry name" value="CYTOCHROME P450 FAMILY 4"/>
    <property type="match status" value="1"/>
</dbReference>
<evidence type="ECO:0000256" key="3">
    <source>
        <dbReference type="ARBA" id="ARBA00022723"/>
    </source>
</evidence>
<dbReference type="Pfam" id="PF00067">
    <property type="entry name" value="p450"/>
    <property type="match status" value="1"/>
</dbReference>
<gene>
    <name evidence="10" type="ORF">BBK14_02960</name>
</gene>
<keyword evidence="2 7" id="KW-0349">Heme</keyword>
<dbReference type="SUPFAM" id="SSF48264">
    <property type="entry name" value="Cytochrome P450"/>
    <property type="match status" value="1"/>
</dbReference>
<feature type="region of interest" description="Disordered" evidence="9">
    <location>
        <begin position="1"/>
        <end position="21"/>
    </location>
</feature>
<evidence type="ECO:0000313" key="11">
    <source>
        <dbReference type="Proteomes" id="UP000179769"/>
    </source>
</evidence>